<organism evidence="2 3">
    <name type="scientific">Pitta sordida</name>
    <name type="common">Hooded pitta</name>
    <dbReference type="NCBI Taxonomy" id="9163"/>
    <lineage>
        <taxon>Eukaryota</taxon>
        <taxon>Metazoa</taxon>
        <taxon>Chordata</taxon>
        <taxon>Craniata</taxon>
        <taxon>Vertebrata</taxon>
        <taxon>Euteleostomi</taxon>
        <taxon>Archelosauria</taxon>
        <taxon>Archosauria</taxon>
        <taxon>Dinosauria</taxon>
        <taxon>Saurischia</taxon>
        <taxon>Theropoda</taxon>
        <taxon>Coelurosauria</taxon>
        <taxon>Aves</taxon>
        <taxon>Neognathae</taxon>
        <taxon>Neoaves</taxon>
        <taxon>Telluraves</taxon>
        <taxon>Australaves</taxon>
        <taxon>Passeriformes</taxon>
        <taxon>Pittidae</taxon>
        <taxon>Pitta</taxon>
    </lineage>
</organism>
<feature type="non-terminal residue" evidence="2">
    <location>
        <position position="130"/>
    </location>
</feature>
<dbReference type="SUPFAM" id="SSF53187">
    <property type="entry name" value="Zn-dependent exopeptidases"/>
    <property type="match status" value="1"/>
</dbReference>
<keyword evidence="3" id="KW-1185">Reference proteome</keyword>
<dbReference type="PANTHER" id="PTHR10404">
    <property type="entry name" value="N-ACETYLATED-ALPHA-LINKED ACIDIC DIPEPTIDASE"/>
    <property type="match status" value="1"/>
</dbReference>
<dbReference type="EMBL" id="WEKX01008759">
    <property type="protein sequence ID" value="NWI88413.1"/>
    <property type="molecule type" value="Genomic_DNA"/>
</dbReference>
<dbReference type="GO" id="GO:0004180">
    <property type="term" value="F:carboxypeptidase activity"/>
    <property type="evidence" value="ECO:0007669"/>
    <property type="project" value="TreeGrafter"/>
</dbReference>
<dbReference type="PANTHER" id="PTHR10404:SF46">
    <property type="entry name" value="VACUOLAR PROTEIN SORTING-ASSOCIATED PROTEIN 70"/>
    <property type="match status" value="1"/>
</dbReference>
<dbReference type="Pfam" id="PF04389">
    <property type="entry name" value="Peptidase_M28"/>
    <property type="match status" value="1"/>
</dbReference>
<feature type="domain" description="Peptidase M28" evidence="1">
    <location>
        <begin position="46"/>
        <end position="124"/>
    </location>
</feature>
<dbReference type="InterPro" id="IPR039373">
    <property type="entry name" value="Peptidase_M28B"/>
</dbReference>
<dbReference type="Proteomes" id="UP000633448">
    <property type="component" value="Unassembled WGS sequence"/>
</dbReference>
<name>A0A851F786_PITSO</name>
<evidence type="ECO:0000313" key="2">
    <source>
        <dbReference type="EMBL" id="NWI88413.1"/>
    </source>
</evidence>
<dbReference type="AlphaFoldDB" id="A0A851F786"/>
<protein>
    <submittedName>
        <fullName evidence="2">TFR2 protein</fullName>
    </submittedName>
</protein>
<sequence length="130" mass="13552">GGPRAPPHWFPGGGPGGSLQLVPSPGGRRLQLMVEGGTEPGTLTSVFGALRGRFEPDCYVIVGARRDSLGPGAAAAGVGTALLLELARFFAAIGREGFQLRRTLLFVSWDGAEFGHLGATEWLEVTPTPL</sequence>
<dbReference type="OrthoDB" id="5841748at2759"/>
<reference evidence="2" key="1">
    <citation type="submission" date="2019-10" db="EMBL/GenBank/DDBJ databases">
        <title>Bird 10,000 Genomes (B10K) Project - Family phase.</title>
        <authorList>
            <person name="Zhang G."/>
        </authorList>
    </citation>
    <scope>NUCLEOTIDE SEQUENCE</scope>
    <source>
        <strain evidence="2">B10K-DU-002-53</strain>
        <tissue evidence="2">Muscle</tissue>
    </source>
</reference>
<dbReference type="Gene3D" id="3.40.630.10">
    <property type="entry name" value="Zn peptidases"/>
    <property type="match status" value="1"/>
</dbReference>
<evidence type="ECO:0000259" key="1">
    <source>
        <dbReference type="Pfam" id="PF04389"/>
    </source>
</evidence>
<accession>A0A851F786</accession>
<gene>
    <name evidence="2" type="primary">Tfr2_0</name>
    <name evidence="2" type="ORF">PITSOR_R15620</name>
</gene>
<proteinExistence type="predicted"/>
<comment type="caution">
    <text evidence="2">The sequence shown here is derived from an EMBL/GenBank/DDBJ whole genome shotgun (WGS) entry which is preliminary data.</text>
</comment>
<feature type="non-terminal residue" evidence="2">
    <location>
        <position position="1"/>
    </location>
</feature>
<dbReference type="InterPro" id="IPR007484">
    <property type="entry name" value="Peptidase_M28"/>
</dbReference>
<evidence type="ECO:0000313" key="3">
    <source>
        <dbReference type="Proteomes" id="UP000633448"/>
    </source>
</evidence>